<gene>
    <name evidence="3" type="ORF">DKX38_030083</name>
</gene>
<name>A0A5N5IVC8_9ROSI</name>
<keyword evidence="2" id="KW-0472">Membrane</keyword>
<proteinExistence type="predicted"/>
<keyword evidence="2" id="KW-1133">Transmembrane helix</keyword>
<feature type="region of interest" description="Disordered" evidence="1">
    <location>
        <begin position="231"/>
        <end position="250"/>
    </location>
</feature>
<geneLocation type="mitochondrion" evidence="3"/>
<feature type="transmembrane region" description="Helical" evidence="2">
    <location>
        <begin position="12"/>
        <end position="32"/>
    </location>
</feature>
<dbReference type="Proteomes" id="UP000326939">
    <property type="component" value="Mitochondrion MT"/>
</dbReference>
<protein>
    <submittedName>
        <fullName evidence="3">Uncharacterized protein</fullName>
    </submittedName>
</protein>
<keyword evidence="3" id="KW-0496">Mitochondrion</keyword>
<organism evidence="3 4">
    <name type="scientific">Salix brachista</name>
    <dbReference type="NCBI Taxonomy" id="2182728"/>
    <lineage>
        <taxon>Eukaryota</taxon>
        <taxon>Viridiplantae</taxon>
        <taxon>Streptophyta</taxon>
        <taxon>Embryophyta</taxon>
        <taxon>Tracheophyta</taxon>
        <taxon>Spermatophyta</taxon>
        <taxon>Magnoliopsida</taxon>
        <taxon>eudicotyledons</taxon>
        <taxon>Gunneridae</taxon>
        <taxon>Pentapetalae</taxon>
        <taxon>rosids</taxon>
        <taxon>fabids</taxon>
        <taxon>Malpighiales</taxon>
        <taxon>Salicaceae</taxon>
        <taxon>Saliceae</taxon>
        <taxon>Salix</taxon>
    </lineage>
</organism>
<keyword evidence="2" id="KW-0812">Transmembrane</keyword>
<keyword evidence="4" id="KW-1185">Reference proteome</keyword>
<dbReference type="AlphaFoldDB" id="A0A5N5IVC8"/>
<evidence type="ECO:0000256" key="1">
    <source>
        <dbReference type="SAM" id="MobiDB-lite"/>
    </source>
</evidence>
<reference evidence="4" key="1">
    <citation type="journal article" date="2019" name="Gigascience">
        <title>De novo genome assembly of the endangered Acer yangbiense, a plant species with extremely small populations endemic to Yunnan Province, China.</title>
        <authorList>
            <person name="Yang J."/>
            <person name="Wariss H.M."/>
            <person name="Tao L."/>
            <person name="Zhang R."/>
            <person name="Yun Q."/>
            <person name="Hollingsworth P."/>
            <person name="Dao Z."/>
            <person name="Luo G."/>
            <person name="Guo H."/>
            <person name="Ma Y."/>
            <person name="Sun W."/>
        </authorList>
    </citation>
    <scope>NUCLEOTIDE SEQUENCE [LARGE SCALE GENOMIC DNA]</scope>
    <source>
        <strain evidence="4">cv. br00</strain>
    </source>
</reference>
<evidence type="ECO:0000256" key="2">
    <source>
        <dbReference type="SAM" id="Phobius"/>
    </source>
</evidence>
<sequence length="416" mass="46927">MSPGLSFELELYHYLLSIPASHWFFLILSFHGSASPLRKASRQFPSGSVEEIEAKSSIQPFAWSPLRLTSFPNEPNLDPHSSKRDGHLSRLHTPLIRPLLEDASTVLTPDKHPTQSDQKESVLAVQFPSDLFSMLNSKKRKNAFYKSKRGACLASLTVPVVLNSLPVVFTFLKRELDFTYFVLQGLGQQQKEVSSLGLKLISIKIESDRGKSDCWRSKAGNVAINKILRGQGKDQRRGSTPTHQPFMELPDQDQENKFPDIIKKVRRGKAPLKEKALKDFYDVAEMITVKHKIQSWNLPTLWDRASYLVDSPFPPPRALAFRVPIRGLQPAFRPMHRELDQDQLLLKLFDLALELTIEKEGMLGEVMALFQDMHLEPGLQPALKLALHWGSPVSKIESLAVFGNSTSYSIPPTQQG</sequence>
<evidence type="ECO:0000313" key="4">
    <source>
        <dbReference type="Proteomes" id="UP000326939"/>
    </source>
</evidence>
<comment type="caution">
    <text evidence="3">The sequence shown here is derived from an EMBL/GenBank/DDBJ whole genome shotgun (WGS) entry which is preliminary data.</text>
</comment>
<evidence type="ECO:0000313" key="3">
    <source>
        <dbReference type="EMBL" id="KAB5511288.1"/>
    </source>
</evidence>
<accession>A0A5N5IVC8</accession>
<dbReference type="EMBL" id="VDCV01000020">
    <property type="protein sequence ID" value="KAB5511288.1"/>
    <property type="molecule type" value="Genomic_DNA"/>
</dbReference>
<feature type="transmembrane region" description="Helical" evidence="2">
    <location>
        <begin position="150"/>
        <end position="172"/>
    </location>
</feature>